<dbReference type="PANTHER" id="PTHR43884">
    <property type="entry name" value="ACYL-COA DEHYDROGENASE"/>
    <property type="match status" value="1"/>
</dbReference>
<comment type="catalytic activity">
    <reaction evidence="13">
        <text>dibenzothiophene + 2 FMNH2 + 2 O2 = dibenzothiophene 5,5-dioxide + 2 FMN + 2 H2O + 2 H(+)</text>
        <dbReference type="Rhea" id="RHEA:49072"/>
        <dbReference type="ChEBI" id="CHEBI:15377"/>
        <dbReference type="ChEBI" id="CHEBI:15378"/>
        <dbReference type="ChEBI" id="CHEBI:15379"/>
        <dbReference type="ChEBI" id="CHEBI:23681"/>
        <dbReference type="ChEBI" id="CHEBI:57618"/>
        <dbReference type="ChEBI" id="CHEBI:58210"/>
        <dbReference type="ChEBI" id="CHEBI:90356"/>
        <dbReference type="EC" id="1.14.14.21"/>
    </reaction>
</comment>
<comment type="caution">
    <text evidence="16">The sequence shown here is derived from an EMBL/GenBank/DDBJ whole genome shotgun (WGS) entry which is preliminary data.</text>
</comment>
<keyword evidence="17" id="KW-1185">Reference proteome</keyword>
<dbReference type="Proteomes" id="UP000580474">
    <property type="component" value="Unassembled WGS sequence"/>
</dbReference>
<protein>
    <recommendedName>
        <fullName evidence="10">Dibenzothiophene monooxygenase</fullName>
        <ecNumber evidence="9">1.14.14.21</ecNumber>
    </recommendedName>
</protein>
<dbReference type="GO" id="GO:0004497">
    <property type="term" value="F:monooxygenase activity"/>
    <property type="evidence" value="ECO:0007669"/>
    <property type="project" value="UniProtKB-KW"/>
</dbReference>
<dbReference type="Gene3D" id="2.40.110.10">
    <property type="entry name" value="Butyryl-CoA Dehydrogenase, subunit A, domain 2"/>
    <property type="match status" value="1"/>
</dbReference>
<dbReference type="GO" id="GO:0005737">
    <property type="term" value="C:cytoplasm"/>
    <property type="evidence" value="ECO:0007669"/>
    <property type="project" value="UniProtKB-SubCell"/>
</dbReference>
<feature type="domain" description="Acyl-CoA oxidase/dehydrogenase middle" evidence="14">
    <location>
        <begin position="139"/>
        <end position="217"/>
    </location>
</feature>
<keyword evidence="3" id="KW-0288">FMN</keyword>
<comment type="subcellular location">
    <subcellularLocation>
        <location evidence="1">Cytoplasm</location>
    </subcellularLocation>
</comment>
<evidence type="ECO:0000256" key="13">
    <source>
        <dbReference type="ARBA" id="ARBA00049456"/>
    </source>
</evidence>
<comment type="similarity">
    <text evidence="8">Belongs to the DszC flavin monooxygenase family.</text>
</comment>
<dbReference type="Pfam" id="PF08028">
    <property type="entry name" value="Acyl-CoA_dh_2"/>
    <property type="match status" value="1"/>
</dbReference>
<evidence type="ECO:0000256" key="11">
    <source>
        <dbReference type="ARBA" id="ARBA00047859"/>
    </source>
</evidence>
<dbReference type="InterPro" id="IPR036250">
    <property type="entry name" value="AcylCo_DH-like_C"/>
</dbReference>
<dbReference type="PANTHER" id="PTHR43884:SF12">
    <property type="entry name" value="ISOVALERYL-COA DEHYDROGENASE, MITOCHONDRIAL-RELATED"/>
    <property type="match status" value="1"/>
</dbReference>
<dbReference type="SUPFAM" id="SSF47203">
    <property type="entry name" value="Acyl-CoA dehydrogenase C-terminal domain-like"/>
    <property type="match status" value="1"/>
</dbReference>
<evidence type="ECO:0000256" key="8">
    <source>
        <dbReference type="ARBA" id="ARBA00034317"/>
    </source>
</evidence>
<keyword evidence="6" id="KW-0503">Monooxygenase</keyword>
<gene>
    <name evidence="16" type="ORF">BJ969_001929</name>
</gene>
<dbReference type="InterPro" id="IPR009100">
    <property type="entry name" value="AcylCoA_DH/oxidase_NM_dom_sf"/>
</dbReference>
<dbReference type="InterPro" id="IPR006091">
    <property type="entry name" value="Acyl-CoA_Oxase/DH_mid-dom"/>
</dbReference>
<name>A0A840ND18_9PSEU</name>
<reference evidence="16 17" key="1">
    <citation type="submission" date="2020-08" db="EMBL/GenBank/DDBJ databases">
        <title>Sequencing the genomes of 1000 actinobacteria strains.</title>
        <authorList>
            <person name="Klenk H.-P."/>
        </authorList>
    </citation>
    <scope>NUCLEOTIDE SEQUENCE [LARGE SCALE GENOMIC DNA]</scope>
    <source>
        <strain evidence="16 17">DSM 45582</strain>
    </source>
</reference>
<evidence type="ECO:0000256" key="6">
    <source>
        <dbReference type="ARBA" id="ARBA00023033"/>
    </source>
</evidence>
<dbReference type="EC" id="1.14.14.21" evidence="9"/>
<dbReference type="Pfam" id="PF02770">
    <property type="entry name" value="Acyl-CoA_dh_M"/>
    <property type="match status" value="1"/>
</dbReference>
<dbReference type="GO" id="GO:0008470">
    <property type="term" value="F:3-methylbutanoyl-CoA dehydrogenase activity"/>
    <property type="evidence" value="ECO:0007669"/>
    <property type="project" value="TreeGrafter"/>
</dbReference>
<evidence type="ECO:0000256" key="2">
    <source>
        <dbReference type="ARBA" id="ARBA00022630"/>
    </source>
</evidence>
<dbReference type="InterPro" id="IPR046373">
    <property type="entry name" value="Acyl-CoA_Oxase/DH_mid-dom_sf"/>
</dbReference>
<sequence>MSIETPIAPHVDPVPPGSAEFSALVAKIAAGAEHRAAHDLNAHEQIDWIRQARLGAITLPAADGGPGVSVRALLSLVIDLAEADPNVAHILRAHFWQVNEILRALPPGPQRQHWVAEIRAGKLFGNASSERGDRAAGTLSFATGLTRAGDGFRLNGEKFYSTGTLFSDWIGVSAQLDLNTVAAVLVPIDRAGVTVVDDWDGIGQTRTGTGTTTFEDVVVEEHEVLDVRVNDGSARGANDVALLQLYLQAIIAGILRNAAEDAARLVRGRTRSFQHAPTASPADDPILHAEVGRITSAAYVAEAAVLAAADEIDAAYRSERLGEPDPALFTAASLAASKVKVHVDEVGLRAANALFEVGGASAASRSRNLDRHWRNIRTLTLHNPTSYKAAAVGDVFINSTPLPVNGYF</sequence>
<comment type="catalytic activity">
    <reaction evidence="11">
        <text>dibenzothiophene + FMNH2 + O2 = dibenzothiophene 5-oxide + FMN + H2O + H(+)</text>
        <dbReference type="Rhea" id="RHEA:49076"/>
        <dbReference type="ChEBI" id="CHEBI:15377"/>
        <dbReference type="ChEBI" id="CHEBI:15378"/>
        <dbReference type="ChEBI" id="CHEBI:15379"/>
        <dbReference type="ChEBI" id="CHEBI:23681"/>
        <dbReference type="ChEBI" id="CHEBI:23683"/>
        <dbReference type="ChEBI" id="CHEBI:57618"/>
        <dbReference type="ChEBI" id="CHEBI:58210"/>
    </reaction>
</comment>
<evidence type="ECO:0000256" key="1">
    <source>
        <dbReference type="ARBA" id="ARBA00004496"/>
    </source>
</evidence>
<evidence type="ECO:0000313" key="17">
    <source>
        <dbReference type="Proteomes" id="UP000580474"/>
    </source>
</evidence>
<comment type="catalytic activity">
    <reaction evidence="12">
        <text>dibenzothiophene 5-oxide + FMNH2 + O2 = dibenzothiophene 5,5-dioxide + FMN + H2O + H(+)</text>
        <dbReference type="Rhea" id="RHEA:49080"/>
        <dbReference type="ChEBI" id="CHEBI:15377"/>
        <dbReference type="ChEBI" id="CHEBI:15378"/>
        <dbReference type="ChEBI" id="CHEBI:15379"/>
        <dbReference type="ChEBI" id="CHEBI:23683"/>
        <dbReference type="ChEBI" id="CHEBI:57618"/>
        <dbReference type="ChEBI" id="CHEBI:58210"/>
        <dbReference type="ChEBI" id="CHEBI:90356"/>
    </reaction>
</comment>
<evidence type="ECO:0000313" key="16">
    <source>
        <dbReference type="EMBL" id="MBB5068841.1"/>
    </source>
</evidence>
<accession>A0A840ND18</accession>
<evidence type="ECO:0000256" key="10">
    <source>
        <dbReference type="ARBA" id="ARBA00034345"/>
    </source>
</evidence>
<dbReference type="Gene3D" id="1.20.140.10">
    <property type="entry name" value="Butyryl-CoA Dehydrogenase, subunit A, domain 3"/>
    <property type="match status" value="1"/>
</dbReference>
<dbReference type="SUPFAM" id="SSF56645">
    <property type="entry name" value="Acyl-CoA dehydrogenase NM domain-like"/>
    <property type="match status" value="1"/>
</dbReference>
<dbReference type="RefSeq" id="WP_343071315.1">
    <property type="nucleotide sequence ID" value="NZ_JACHIV010000001.1"/>
</dbReference>
<dbReference type="GO" id="GO:0006552">
    <property type="term" value="P:L-leucine catabolic process"/>
    <property type="evidence" value="ECO:0007669"/>
    <property type="project" value="TreeGrafter"/>
</dbReference>
<dbReference type="AlphaFoldDB" id="A0A840ND18"/>
<organism evidence="16 17">
    <name type="scientific">Saccharopolyspora gloriosae</name>
    <dbReference type="NCBI Taxonomy" id="455344"/>
    <lineage>
        <taxon>Bacteria</taxon>
        <taxon>Bacillati</taxon>
        <taxon>Actinomycetota</taxon>
        <taxon>Actinomycetes</taxon>
        <taxon>Pseudonocardiales</taxon>
        <taxon>Pseudonocardiaceae</taxon>
        <taxon>Saccharopolyspora</taxon>
    </lineage>
</organism>
<dbReference type="PIRSF" id="PIRSF016578">
    <property type="entry name" value="HsaA"/>
    <property type="match status" value="1"/>
</dbReference>
<dbReference type="InterPro" id="IPR013107">
    <property type="entry name" value="Acyl-CoA_DH_C"/>
</dbReference>
<evidence type="ECO:0000259" key="14">
    <source>
        <dbReference type="Pfam" id="PF02770"/>
    </source>
</evidence>
<dbReference type="Gene3D" id="1.10.540.10">
    <property type="entry name" value="Acyl-CoA dehydrogenase/oxidase, N-terminal domain"/>
    <property type="match status" value="1"/>
</dbReference>
<dbReference type="InterPro" id="IPR037069">
    <property type="entry name" value="AcylCoA_DH/ox_N_sf"/>
</dbReference>
<keyword evidence="5" id="KW-0560">Oxidoreductase</keyword>
<evidence type="ECO:0000256" key="9">
    <source>
        <dbReference type="ARBA" id="ARBA00034328"/>
    </source>
</evidence>
<evidence type="ECO:0000256" key="3">
    <source>
        <dbReference type="ARBA" id="ARBA00022643"/>
    </source>
</evidence>
<proteinExistence type="inferred from homology"/>
<evidence type="ECO:0000256" key="5">
    <source>
        <dbReference type="ARBA" id="ARBA00023002"/>
    </source>
</evidence>
<dbReference type="EMBL" id="JACHIV010000001">
    <property type="protein sequence ID" value="MBB5068841.1"/>
    <property type="molecule type" value="Genomic_DNA"/>
</dbReference>
<comment type="pathway">
    <text evidence="7">Sulfur metabolism; dibenzothiophene degradation.</text>
</comment>
<evidence type="ECO:0000259" key="15">
    <source>
        <dbReference type="Pfam" id="PF08028"/>
    </source>
</evidence>
<feature type="domain" description="Acyl-CoA dehydrogenase C-terminal" evidence="15">
    <location>
        <begin position="249"/>
        <end position="384"/>
    </location>
</feature>
<keyword evidence="2" id="KW-0285">Flavoprotein</keyword>
<dbReference type="GO" id="GO:0050660">
    <property type="term" value="F:flavin adenine dinucleotide binding"/>
    <property type="evidence" value="ECO:0007669"/>
    <property type="project" value="InterPro"/>
</dbReference>
<evidence type="ECO:0000256" key="12">
    <source>
        <dbReference type="ARBA" id="ARBA00048445"/>
    </source>
</evidence>
<evidence type="ECO:0000256" key="7">
    <source>
        <dbReference type="ARBA" id="ARBA00034307"/>
    </source>
</evidence>
<evidence type="ECO:0000256" key="4">
    <source>
        <dbReference type="ARBA" id="ARBA00022741"/>
    </source>
</evidence>
<keyword evidence="4" id="KW-0547">Nucleotide-binding</keyword>